<reference evidence="4" key="1">
    <citation type="submission" date="2023-03" db="EMBL/GenBank/DDBJ databases">
        <title>Amycolatopsis taiwanensis NBRC 103393.</title>
        <authorList>
            <person name="Ichikawa N."/>
            <person name="Sato H."/>
            <person name="Tonouchi N."/>
        </authorList>
    </citation>
    <scope>NUCLEOTIDE SEQUENCE</scope>
    <source>
        <strain evidence="4">NBRC 103393</strain>
    </source>
</reference>
<dbReference type="Pfam" id="PF13561">
    <property type="entry name" value="adh_short_C2"/>
    <property type="match status" value="1"/>
</dbReference>
<comment type="caution">
    <text evidence="4">The sequence shown here is derived from an EMBL/GenBank/DDBJ whole genome shotgun (WGS) entry which is preliminary data.</text>
</comment>
<dbReference type="AlphaFoldDB" id="A0A9W6QZ06"/>
<dbReference type="NCBIfam" id="NF005880">
    <property type="entry name" value="PRK07831.1"/>
    <property type="match status" value="1"/>
</dbReference>
<dbReference type="PANTHER" id="PTHR24321:SF8">
    <property type="entry name" value="ESTRADIOL 17-BETA-DEHYDROGENASE 8-RELATED"/>
    <property type="match status" value="1"/>
</dbReference>
<evidence type="ECO:0000256" key="2">
    <source>
        <dbReference type="ARBA" id="ARBA00023002"/>
    </source>
</evidence>
<proteinExistence type="inferred from homology"/>
<dbReference type="PRINTS" id="PR00081">
    <property type="entry name" value="GDHRDH"/>
</dbReference>
<dbReference type="Proteomes" id="UP001165136">
    <property type="component" value="Unassembled WGS sequence"/>
</dbReference>
<dbReference type="GO" id="GO:0016491">
    <property type="term" value="F:oxidoreductase activity"/>
    <property type="evidence" value="ECO:0007669"/>
    <property type="project" value="UniProtKB-KW"/>
</dbReference>
<organism evidence="4 5">
    <name type="scientific">Amycolatopsis taiwanensis</name>
    <dbReference type="NCBI Taxonomy" id="342230"/>
    <lineage>
        <taxon>Bacteria</taxon>
        <taxon>Bacillati</taxon>
        <taxon>Actinomycetota</taxon>
        <taxon>Actinomycetes</taxon>
        <taxon>Pseudonocardiales</taxon>
        <taxon>Pseudonocardiaceae</taxon>
        <taxon>Amycolatopsis</taxon>
    </lineage>
</organism>
<dbReference type="InterPro" id="IPR002347">
    <property type="entry name" value="SDR_fam"/>
</dbReference>
<accession>A0A9W6QZ06</accession>
<evidence type="ECO:0000256" key="3">
    <source>
        <dbReference type="SAM" id="MobiDB-lite"/>
    </source>
</evidence>
<sequence length="282" mass="29447">MIDNDGVPDHAGRPGAGVPQNTGDAPVIPEYPAGHQLLDGKVVVVTAAAGTGIGSATAKRCLEEGATVVISDWHERRLTEKATELAGLGKLHAIPCDVTSEEQVQALITGAAERFGRLDVLINNAGLGGTASVFDMTDEEWSRVLDITLTGTFRCTRAALRQFVAQGGGGAIVNNASVIGWRAQAGQAHYAAAKAGVMALTRCSALDAAPHGIRVNAVAPSIAMHPFLAKVTTDELLAELEQREAFGRAAQPWEVANVMVFLASDYASYLTGEVVSVSSQHP</sequence>
<dbReference type="EMBL" id="BSTI01000004">
    <property type="protein sequence ID" value="GLY65445.1"/>
    <property type="molecule type" value="Genomic_DNA"/>
</dbReference>
<gene>
    <name evidence="4" type="primary">fabG</name>
    <name evidence="4" type="ORF">Atai01_20640</name>
</gene>
<name>A0A9W6QZ06_9PSEU</name>
<dbReference type="InterPro" id="IPR036291">
    <property type="entry name" value="NAD(P)-bd_dom_sf"/>
</dbReference>
<comment type="similarity">
    <text evidence="1">Belongs to the short-chain dehydrogenases/reductases (SDR) family.</text>
</comment>
<protein>
    <submittedName>
        <fullName evidence="4">3-oxoacyl-ACP reductase</fullName>
    </submittedName>
</protein>
<dbReference type="Gene3D" id="3.40.50.720">
    <property type="entry name" value="NAD(P)-binding Rossmann-like Domain"/>
    <property type="match status" value="1"/>
</dbReference>
<dbReference type="PANTHER" id="PTHR24321">
    <property type="entry name" value="DEHYDROGENASES, SHORT CHAIN"/>
    <property type="match status" value="1"/>
</dbReference>
<keyword evidence="5" id="KW-1185">Reference proteome</keyword>
<dbReference type="FunFam" id="3.40.50.720:FF:000084">
    <property type="entry name" value="Short-chain dehydrogenase reductase"/>
    <property type="match status" value="1"/>
</dbReference>
<evidence type="ECO:0000313" key="5">
    <source>
        <dbReference type="Proteomes" id="UP001165136"/>
    </source>
</evidence>
<evidence type="ECO:0000256" key="1">
    <source>
        <dbReference type="ARBA" id="ARBA00006484"/>
    </source>
</evidence>
<dbReference type="CDD" id="cd05233">
    <property type="entry name" value="SDR_c"/>
    <property type="match status" value="1"/>
</dbReference>
<evidence type="ECO:0000313" key="4">
    <source>
        <dbReference type="EMBL" id="GLY65445.1"/>
    </source>
</evidence>
<dbReference type="PRINTS" id="PR00080">
    <property type="entry name" value="SDRFAMILY"/>
</dbReference>
<feature type="region of interest" description="Disordered" evidence="3">
    <location>
        <begin position="1"/>
        <end position="31"/>
    </location>
</feature>
<keyword evidence="2" id="KW-0560">Oxidoreductase</keyword>
<dbReference type="SUPFAM" id="SSF51735">
    <property type="entry name" value="NAD(P)-binding Rossmann-fold domains"/>
    <property type="match status" value="1"/>
</dbReference>